<name>A0ABQ5VAC9_9PROT</name>
<sequence>MNIIATAFIAGTFAAMPLPSLPSNPIDGLSICAAGIALELSEDGMETHAAETTDFEIELRLKSGSPIRVRL</sequence>
<reference evidence="1" key="2">
    <citation type="submission" date="2023-01" db="EMBL/GenBank/DDBJ databases">
        <title>Draft genome sequence of Algimonas ampicilliniresistens strain NBRC 108219.</title>
        <authorList>
            <person name="Sun Q."/>
            <person name="Mori K."/>
        </authorList>
    </citation>
    <scope>NUCLEOTIDE SEQUENCE</scope>
    <source>
        <strain evidence="1">NBRC 108219</strain>
    </source>
</reference>
<dbReference type="EMBL" id="BSNK01000002">
    <property type="protein sequence ID" value="GLQ24405.1"/>
    <property type="molecule type" value="Genomic_DNA"/>
</dbReference>
<evidence type="ECO:0000313" key="2">
    <source>
        <dbReference type="Proteomes" id="UP001161391"/>
    </source>
</evidence>
<organism evidence="1 2">
    <name type="scientific">Algimonas ampicilliniresistens</name>
    <dbReference type="NCBI Taxonomy" id="1298735"/>
    <lineage>
        <taxon>Bacteria</taxon>
        <taxon>Pseudomonadati</taxon>
        <taxon>Pseudomonadota</taxon>
        <taxon>Alphaproteobacteria</taxon>
        <taxon>Maricaulales</taxon>
        <taxon>Robiginitomaculaceae</taxon>
        <taxon>Algimonas</taxon>
    </lineage>
</organism>
<dbReference type="Proteomes" id="UP001161391">
    <property type="component" value="Unassembled WGS sequence"/>
</dbReference>
<reference evidence="1" key="1">
    <citation type="journal article" date="2014" name="Int. J. Syst. Evol. Microbiol.">
        <title>Complete genome of a new Firmicutes species belonging to the dominant human colonic microbiota ('Ruminococcus bicirculans') reveals two chromosomes and a selective capacity to utilize plant glucans.</title>
        <authorList>
            <consortium name="NISC Comparative Sequencing Program"/>
            <person name="Wegmann U."/>
            <person name="Louis P."/>
            <person name="Goesmann A."/>
            <person name="Henrissat B."/>
            <person name="Duncan S.H."/>
            <person name="Flint H.J."/>
        </authorList>
    </citation>
    <scope>NUCLEOTIDE SEQUENCE</scope>
    <source>
        <strain evidence="1">NBRC 108219</strain>
    </source>
</reference>
<accession>A0ABQ5VAC9</accession>
<evidence type="ECO:0000313" key="1">
    <source>
        <dbReference type="EMBL" id="GLQ24405.1"/>
    </source>
</evidence>
<gene>
    <name evidence="1" type="ORF">GCM10007853_22790</name>
</gene>
<comment type="caution">
    <text evidence="1">The sequence shown here is derived from an EMBL/GenBank/DDBJ whole genome shotgun (WGS) entry which is preliminary data.</text>
</comment>
<proteinExistence type="predicted"/>
<dbReference type="RefSeq" id="WP_284390770.1">
    <property type="nucleotide sequence ID" value="NZ_BSNK01000002.1"/>
</dbReference>
<protein>
    <submittedName>
        <fullName evidence="1">Uncharacterized protein</fullName>
    </submittedName>
</protein>
<keyword evidence="2" id="KW-1185">Reference proteome</keyword>